<dbReference type="InterPro" id="IPR018392">
    <property type="entry name" value="LysM"/>
</dbReference>
<protein>
    <recommendedName>
        <fullName evidence="2">LysM domain-containing protein</fullName>
    </recommendedName>
</protein>
<keyword evidence="4" id="KW-1185">Reference proteome</keyword>
<dbReference type="Gene3D" id="2.60.120.1440">
    <property type="match status" value="1"/>
</dbReference>
<proteinExistence type="predicted"/>
<dbReference type="CDD" id="cd00118">
    <property type="entry name" value="LysM"/>
    <property type="match status" value="1"/>
</dbReference>
<comment type="caution">
    <text evidence="3">The sequence shown here is derived from an EMBL/GenBank/DDBJ whole genome shotgun (WGS) entry which is preliminary data.</text>
</comment>
<dbReference type="SMART" id="SM00257">
    <property type="entry name" value="LysM"/>
    <property type="match status" value="1"/>
</dbReference>
<reference evidence="3 4" key="1">
    <citation type="submission" date="2021-03" db="EMBL/GenBank/DDBJ databases">
        <authorList>
            <person name="Peeters C."/>
        </authorList>
    </citation>
    <scope>NUCLEOTIDE SEQUENCE [LARGE SCALE GENOMIC DNA]</scope>
    <source>
        <strain evidence="3 4">LMG 26411</strain>
    </source>
</reference>
<name>A0ABM8TPK0_9BURK</name>
<dbReference type="SUPFAM" id="SSF54106">
    <property type="entry name" value="LysM domain"/>
    <property type="match status" value="1"/>
</dbReference>
<dbReference type="PIRSF" id="PIRSF029644">
    <property type="entry name" value="UCP029644"/>
    <property type="match status" value="1"/>
</dbReference>
<keyword evidence="1" id="KW-0732">Signal</keyword>
<dbReference type="Proteomes" id="UP000672657">
    <property type="component" value="Unassembled WGS sequence"/>
</dbReference>
<feature type="signal peptide" evidence="1">
    <location>
        <begin position="1"/>
        <end position="25"/>
    </location>
</feature>
<accession>A0ABM8TPK0</accession>
<dbReference type="PANTHER" id="PTHR38731">
    <property type="entry name" value="LIPL45-RELATED LIPOPROTEIN-RELATED"/>
    <property type="match status" value="1"/>
</dbReference>
<gene>
    <name evidence="3" type="ORF">LMG26411_05526</name>
</gene>
<dbReference type="RefSeq" id="WP_211956399.1">
    <property type="nucleotide sequence ID" value="NZ_CAJPVI010000040.1"/>
</dbReference>
<evidence type="ECO:0000313" key="3">
    <source>
        <dbReference type="EMBL" id="CAG2157286.1"/>
    </source>
</evidence>
<dbReference type="InterPro" id="IPR016930">
    <property type="entry name" value="UCP029644"/>
</dbReference>
<sequence>MRKAAAASTGIALALWLAASGPAQAGAAGAEGADFIYVVERGDNLFNVAERFMASAEGWRLLQARNGVADPYRLAPGTRLRIPLGQIPEQPGAARVVFVNGQAQADGEPLRPGMALREAARIVTAAGSTVTLELPDRTRVTLPPATTVAVRRLRTFRKSGLTDTVIGIERGQADTRVAPEGGGVGRFELHTPMMVTGVRGTRYRVSADAAGSRSEVLEGRVGVSLARAGAASGMAVVAGYGIGVAAGAGLSQPVALLPAPHLLPLPDTVLGPAAEAAWQPVQGAAGYRVSVARDTAHTELVWTGETADTHVGLDGLPEGSLYLAVSAIDVQRLTGKPASVPFVVRLNPAAPFTLQPAAGTVRYGESVAFEWAAVGAAASYELAVSADAGFAATAATQPARSEQAAQKLGPGAWFWRVRSLDAAGRPGPWSAAVPFTLEPAPPVPTLRDDGDRLRIGWPADARATAGYRVQIAEDAGFTRMVADQRSADNEVALPRPPAGTYYVRVARALPDGKEPEASFSAPQRLDIVALLRDGQGVTIRLGNGTRDESGHDAGIRIR</sequence>
<dbReference type="InterPro" id="IPR006860">
    <property type="entry name" value="FecR"/>
</dbReference>
<evidence type="ECO:0000259" key="2">
    <source>
        <dbReference type="PROSITE" id="PS51782"/>
    </source>
</evidence>
<dbReference type="Gene3D" id="3.10.350.10">
    <property type="entry name" value="LysM domain"/>
    <property type="match status" value="1"/>
</dbReference>
<dbReference type="Pfam" id="PF04773">
    <property type="entry name" value="FecR"/>
    <property type="match status" value="1"/>
</dbReference>
<organism evidence="3 4">
    <name type="scientific">Cupriavidus numazuensis</name>
    <dbReference type="NCBI Taxonomy" id="221992"/>
    <lineage>
        <taxon>Bacteria</taxon>
        <taxon>Pseudomonadati</taxon>
        <taxon>Pseudomonadota</taxon>
        <taxon>Betaproteobacteria</taxon>
        <taxon>Burkholderiales</taxon>
        <taxon>Burkholderiaceae</taxon>
        <taxon>Cupriavidus</taxon>
    </lineage>
</organism>
<evidence type="ECO:0000313" key="4">
    <source>
        <dbReference type="Proteomes" id="UP000672657"/>
    </source>
</evidence>
<feature type="chain" id="PRO_5045549407" description="LysM domain-containing protein" evidence="1">
    <location>
        <begin position="26"/>
        <end position="558"/>
    </location>
</feature>
<dbReference type="Gene3D" id="2.60.40.10">
    <property type="entry name" value="Immunoglobulins"/>
    <property type="match status" value="2"/>
</dbReference>
<dbReference type="InterPro" id="IPR013783">
    <property type="entry name" value="Ig-like_fold"/>
</dbReference>
<dbReference type="EMBL" id="CAJPVI010000040">
    <property type="protein sequence ID" value="CAG2157286.1"/>
    <property type="molecule type" value="Genomic_DNA"/>
</dbReference>
<dbReference type="PROSITE" id="PS51782">
    <property type="entry name" value="LYSM"/>
    <property type="match status" value="1"/>
</dbReference>
<evidence type="ECO:0000256" key="1">
    <source>
        <dbReference type="SAM" id="SignalP"/>
    </source>
</evidence>
<dbReference type="InterPro" id="IPR036779">
    <property type="entry name" value="LysM_dom_sf"/>
</dbReference>
<feature type="domain" description="LysM" evidence="2">
    <location>
        <begin position="35"/>
        <end position="82"/>
    </location>
</feature>
<dbReference type="Pfam" id="PF01476">
    <property type="entry name" value="LysM"/>
    <property type="match status" value="1"/>
</dbReference>